<feature type="region of interest" description="Disordered" evidence="1">
    <location>
        <begin position="1"/>
        <end position="21"/>
    </location>
</feature>
<dbReference type="AlphaFoldDB" id="A0A369AVW3"/>
<dbReference type="SUPFAM" id="SSF56059">
    <property type="entry name" value="Glutathione synthetase ATP-binding domain-like"/>
    <property type="match status" value="1"/>
</dbReference>
<dbReference type="EMBL" id="QPJU01000001">
    <property type="protein sequence ID" value="RCX11604.1"/>
    <property type="molecule type" value="Genomic_DNA"/>
</dbReference>
<protein>
    <recommendedName>
        <fullName evidence="4">Glutathione synthase/RimK-type ligase-like ATP-grasp enzyme</fullName>
    </recommendedName>
</protein>
<name>A0A369AVW3_9BURK</name>
<comment type="caution">
    <text evidence="2">The sequence shown here is derived from an EMBL/GenBank/DDBJ whole genome shotgun (WGS) entry which is preliminary data.</text>
</comment>
<evidence type="ECO:0008006" key="4">
    <source>
        <dbReference type="Google" id="ProtNLM"/>
    </source>
</evidence>
<evidence type="ECO:0000313" key="3">
    <source>
        <dbReference type="Proteomes" id="UP000252174"/>
    </source>
</evidence>
<accession>A0A369AVW3</accession>
<proteinExistence type="predicted"/>
<organism evidence="2 3">
    <name type="scientific">Extensimonas vulgaris</name>
    <dbReference type="NCBI Taxonomy" id="1031594"/>
    <lineage>
        <taxon>Bacteria</taxon>
        <taxon>Pseudomonadati</taxon>
        <taxon>Pseudomonadota</taxon>
        <taxon>Betaproteobacteria</taxon>
        <taxon>Burkholderiales</taxon>
        <taxon>Comamonadaceae</taxon>
        <taxon>Extensimonas</taxon>
    </lineage>
</organism>
<evidence type="ECO:0000256" key="1">
    <source>
        <dbReference type="SAM" id="MobiDB-lite"/>
    </source>
</evidence>
<reference evidence="2 3" key="1">
    <citation type="submission" date="2018-07" db="EMBL/GenBank/DDBJ databases">
        <title>Genomic Encyclopedia of Type Strains, Phase IV (KMG-IV): sequencing the most valuable type-strain genomes for metagenomic binning, comparative biology and taxonomic classification.</title>
        <authorList>
            <person name="Goeker M."/>
        </authorList>
    </citation>
    <scope>NUCLEOTIDE SEQUENCE [LARGE SCALE GENOMIC DNA]</scope>
    <source>
        <strain evidence="2 3">DSM 100911</strain>
    </source>
</reference>
<evidence type="ECO:0000313" key="2">
    <source>
        <dbReference type="EMBL" id="RCX11604.1"/>
    </source>
</evidence>
<sequence length="447" mass="48814">MDNPGSMPHSSTSDFAPPAAPPAAFAPELPAPWRRFRGLAPFLRMSIAGEDLRPLAQALLAQVDRSPDDATLWLNLSLVMQCLEQHDLGLAMQAQALQLQRVYRIAATCAPPTRRLLMLMVPGDLAANTPLDCLLEESDIELIFYYLGSAEQPFVAPIPAHDAVLVALGDSDANAPLLAALEQALAHWGRPVLNAPALIPATRRDRLSALLQGAPGVSMPAIVQVQRSKLAEVAAQRAQAATLFADCAFPLIVRPVGSQAGRDLARVTQPRELAEYLARVPEPAFFVAPFIDYRSADGLYRKFRIAMVDGRPYVSHMAASAHWMVHYVNAGMYEDAAKRAEEARFMDDFDAFCARHQAAFAAIQERLALDYYCMDAAQAADGRLLIFEIDHIMVVHAMDSEALFPFKQRHMARLRTAVRDLLLRRTGAQPGAALSAPPDSSVPPSQP</sequence>
<keyword evidence="3" id="KW-1185">Reference proteome</keyword>
<gene>
    <name evidence="2" type="ORF">DFR45_101128</name>
</gene>
<dbReference type="Proteomes" id="UP000252174">
    <property type="component" value="Unassembled WGS sequence"/>
</dbReference>